<organism evidence="1">
    <name type="scientific">Arundo donax</name>
    <name type="common">Giant reed</name>
    <name type="synonym">Donax arundinaceus</name>
    <dbReference type="NCBI Taxonomy" id="35708"/>
    <lineage>
        <taxon>Eukaryota</taxon>
        <taxon>Viridiplantae</taxon>
        <taxon>Streptophyta</taxon>
        <taxon>Embryophyta</taxon>
        <taxon>Tracheophyta</taxon>
        <taxon>Spermatophyta</taxon>
        <taxon>Magnoliopsida</taxon>
        <taxon>Liliopsida</taxon>
        <taxon>Poales</taxon>
        <taxon>Poaceae</taxon>
        <taxon>PACMAD clade</taxon>
        <taxon>Arundinoideae</taxon>
        <taxon>Arundineae</taxon>
        <taxon>Arundo</taxon>
    </lineage>
</organism>
<name>A0A0A9DTR1_ARUDO</name>
<evidence type="ECO:0000313" key="1">
    <source>
        <dbReference type="EMBL" id="JAD87127.1"/>
    </source>
</evidence>
<sequence length="32" mass="3503">MHFPVLLKDANYIGRPMKVCIAEIITDANSAA</sequence>
<proteinExistence type="predicted"/>
<reference evidence="1" key="2">
    <citation type="journal article" date="2015" name="Data Brief">
        <title>Shoot transcriptome of the giant reed, Arundo donax.</title>
        <authorList>
            <person name="Barrero R.A."/>
            <person name="Guerrero F.D."/>
            <person name="Moolhuijzen P."/>
            <person name="Goolsby J.A."/>
            <person name="Tidwell J."/>
            <person name="Bellgard S.E."/>
            <person name="Bellgard M.I."/>
        </authorList>
    </citation>
    <scope>NUCLEOTIDE SEQUENCE</scope>
    <source>
        <tissue evidence="1">Shoot tissue taken approximately 20 cm above the soil surface</tissue>
    </source>
</reference>
<dbReference type="EMBL" id="GBRH01210768">
    <property type="protein sequence ID" value="JAD87127.1"/>
    <property type="molecule type" value="Transcribed_RNA"/>
</dbReference>
<dbReference type="AlphaFoldDB" id="A0A0A9DTR1"/>
<protein>
    <submittedName>
        <fullName evidence="1">Uncharacterized protein</fullName>
    </submittedName>
</protein>
<reference evidence="1" key="1">
    <citation type="submission" date="2014-09" db="EMBL/GenBank/DDBJ databases">
        <authorList>
            <person name="Magalhaes I.L.F."/>
            <person name="Oliveira U."/>
            <person name="Santos F.R."/>
            <person name="Vidigal T.H.D.A."/>
            <person name="Brescovit A.D."/>
            <person name="Santos A.J."/>
        </authorList>
    </citation>
    <scope>NUCLEOTIDE SEQUENCE</scope>
    <source>
        <tissue evidence="1">Shoot tissue taken approximately 20 cm above the soil surface</tissue>
    </source>
</reference>
<accession>A0A0A9DTR1</accession>